<evidence type="ECO:0000313" key="6">
    <source>
        <dbReference type="Proteomes" id="UP000324748"/>
    </source>
</evidence>
<proteinExistence type="predicted"/>
<dbReference type="Proteomes" id="UP000325313">
    <property type="component" value="Unassembled WGS sequence"/>
</dbReference>
<dbReference type="EMBL" id="VDEP01000373">
    <property type="protein sequence ID" value="KAA1093664.1"/>
    <property type="molecule type" value="Genomic_DNA"/>
</dbReference>
<dbReference type="Proteomes" id="UP000324748">
    <property type="component" value="Unassembled WGS sequence"/>
</dbReference>
<dbReference type="CDD" id="cd02947">
    <property type="entry name" value="TRX_family"/>
    <property type="match status" value="1"/>
</dbReference>
<feature type="domain" description="Thioredoxin" evidence="3">
    <location>
        <begin position="1"/>
        <end position="107"/>
    </location>
</feature>
<accession>A0A5B0NYN8</accession>
<feature type="compositionally biased region" description="Polar residues" evidence="2">
    <location>
        <begin position="107"/>
        <end position="119"/>
    </location>
</feature>
<dbReference type="InterPro" id="IPR013766">
    <property type="entry name" value="Thioredoxin_domain"/>
</dbReference>
<dbReference type="Pfam" id="PF00085">
    <property type="entry name" value="Thioredoxin"/>
    <property type="match status" value="1"/>
</dbReference>
<evidence type="ECO:0000313" key="5">
    <source>
        <dbReference type="EMBL" id="KAA1093664.1"/>
    </source>
</evidence>
<reference evidence="6 7" key="1">
    <citation type="submission" date="2019-05" db="EMBL/GenBank/DDBJ databases">
        <title>Emergence of the Ug99 lineage of the wheat stem rust pathogen through somatic hybridization.</title>
        <authorList>
            <person name="Li F."/>
            <person name="Upadhyaya N.M."/>
            <person name="Sperschneider J."/>
            <person name="Matny O."/>
            <person name="Nguyen-Phuc H."/>
            <person name="Mago R."/>
            <person name="Raley C."/>
            <person name="Miller M.E."/>
            <person name="Silverstein K.A.T."/>
            <person name="Henningsen E."/>
            <person name="Hirsch C.D."/>
            <person name="Visser B."/>
            <person name="Pretorius Z.A."/>
            <person name="Steffenson B.J."/>
            <person name="Schwessinger B."/>
            <person name="Dodds P.N."/>
            <person name="Figueroa M."/>
        </authorList>
    </citation>
    <scope>NUCLEOTIDE SEQUENCE [LARGE SCALE GENOMIC DNA]</scope>
    <source>
        <strain evidence="4">21-0</strain>
        <strain evidence="5 7">Ug99</strain>
    </source>
</reference>
<evidence type="ECO:0000313" key="4">
    <source>
        <dbReference type="EMBL" id="KAA1092561.1"/>
    </source>
</evidence>
<dbReference type="PANTHER" id="PTHR46115">
    <property type="entry name" value="THIOREDOXIN-LIKE PROTEIN 1"/>
    <property type="match status" value="1"/>
</dbReference>
<evidence type="ECO:0000259" key="3">
    <source>
        <dbReference type="PROSITE" id="PS51352"/>
    </source>
</evidence>
<feature type="compositionally biased region" description="Low complexity" evidence="2">
    <location>
        <begin position="126"/>
        <end position="140"/>
    </location>
</feature>
<evidence type="ECO:0000256" key="1">
    <source>
        <dbReference type="ARBA" id="ARBA00023157"/>
    </source>
</evidence>
<sequence length="187" mass="20294">MSITHISNLDQLNKLISQHKNTIIVIDFHAQWCGPCHAIADFYSSLANSNKSLTFTKCDVDQASDVAKHYQVTAMPTFVFLKAGVKIDQVRGADRANLEKLVKKYAGQSSTPSGSTFQGTGHKLGTSSSSSSSSTTTSTASTAARVVPNVQALNTQTLIDRWNQLSDYHKLGIILISVYLFSIYSSS</sequence>
<protein>
    <recommendedName>
        <fullName evidence="3">Thioredoxin domain-containing protein</fullName>
    </recommendedName>
</protein>
<feature type="region of interest" description="Disordered" evidence="2">
    <location>
        <begin position="107"/>
        <end position="140"/>
    </location>
</feature>
<organism evidence="5 7">
    <name type="scientific">Puccinia graminis f. sp. tritici</name>
    <dbReference type="NCBI Taxonomy" id="56615"/>
    <lineage>
        <taxon>Eukaryota</taxon>
        <taxon>Fungi</taxon>
        <taxon>Dikarya</taxon>
        <taxon>Basidiomycota</taxon>
        <taxon>Pucciniomycotina</taxon>
        <taxon>Pucciniomycetes</taxon>
        <taxon>Pucciniales</taxon>
        <taxon>Pucciniaceae</taxon>
        <taxon>Puccinia</taxon>
    </lineage>
</organism>
<dbReference type="InterPro" id="IPR017937">
    <property type="entry name" value="Thioredoxin_CS"/>
</dbReference>
<keyword evidence="6" id="KW-1185">Reference proteome</keyword>
<dbReference type="InterPro" id="IPR036249">
    <property type="entry name" value="Thioredoxin-like_sf"/>
</dbReference>
<keyword evidence="1" id="KW-1015">Disulfide bond</keyword>
<comment type="caution">
    <text evidence="5">The sequence shown here is derived from an EMBL/GenBank/DDBJ whole genome shotgun (WGS) entry which is preliminary data.</text>
</comment>
<dbReference type="PROSITE" id="PS51352">
    <property type="entry name" value="THIOREDOXIN_2"/>
    <property type="match status" value="1"/>
</dbReference>
<dbReference type="Gene3D" id="3.40.30.10">
    <property type="entry name" value="Glutaredoxin"/>
    <property type="match status" value="1"/>
</dbReference>
<evidence type="ECO:0000313" key="7">
    <source>
        <dbReference type="Proteomes" id="UP000325313"/>
    </source>
</evidence>
<name>A0A5B0NYN8_PUCGR</name>
<dbReference type="OrthoDB" id="10263751at2759"/>
<dbReference type="PROSITE" id="PS00194">
    <property type="entry name" value="THIOREDOXIN_1"/>
    <property type="match status" value="1"/>
</dbReference>
<dbReference type="PRINTS" id="PR00421">
    <property type="entry name" value="THIOREDOXIN"/>
</dbReference>
<dbReference type="EMBL" id="VSWC01000080">
    <property type="protein sequence ID" value="KAA1092561.1"/>
    <property type="molecule type" value="Genomic_DNA"/>
</dbReference>
<gene>
    <name evidence="4" type="ORF">PGT21_007319</name>
    <name evidence="5" type="ORF">PGTUg99_017826</name>
</gene>
<dbReference type="SUPFAM" id="SSF52833">
    <property type="entry name" value="Thioredoxin-like"/>
    <property type="match status" value="1"/>
</dbReference>
<evidence type="ECO:0000256" key="2">
    <source>
        <dbReference type="SAM" id="MobiDB-lite"/>
    </source>
</evidence>
<dbReference type="AlphaFoldDB" id="A0A5B0NYN8"/>